<evidence type="ECO:0000256" key="4">
    <source>
        <dbReference type="ARBA" id="ARBA00022989"/>
    </source>
</evidence>
<evidence type="ECO:0000256" key="7">
    <source>
        <dbReference type="SAM" id="Phobius"/>
    </source>
</evidence>
<evidence type="ECO:0008006" key="9">
    <source>
        <dbReference type="Google" id="ProtNLM"/>
    </source>
</evidence>
<evidence type="ECO:0000256" key="3">
    <source>
        <dbReference type="ARBA" id="ARBA00022692"/>
    </source>
</evidence>
<accession>A0A381TMF3</accession>
<reference evidence="8" key="1">
    <citation type="submission" date="2018-05" db="EMBL/GenBank/DDBJ databases">
        <authorList>
            <person name="Lanie J.A."/>
            <person name="Ng W.-L."/>
            <person name="Kazmierczak K.M."/>
            <person name="Andrzejewski T.M."/>
            <person name="Davidsen T.M."/>
            <person name="Wayne K.J."/>
            <person name="Tettelin H."/>
            <person name="Glass J.I."/>
            <person name="Rusch D."/>
            <person name="Podicherti R."/>
            <person name="Tsui H.-C.T."/>
            <person name="Winkler M.E."/>
        </authorList>
    </citation>
    <scope>NUCLEOTIDE SEQUENCE</scope>
</reference>
<feature type="compositionally biased region" description="Gly residues" evidence="6">
    <location>
        <begin position="1"/>
        <end position="11"/>
    </location>
</feature>
<feature type="transmembrane region" description="Helical" evidence="7">
    <location>
        <begin position="31"/>
        <end position="49"/>
    </location>
</feature>
<dbReference type="AlphaFoldDB" id="A0A381TMF3"/>
<keyword evidence="3 7" id="KW-0812">Transmembrane</keyword>
<protein>
    <recommendedName>
        <fullName evidence="9">Biopolymer transport protein ExbD/TolR</fullName>
    </recommendedName>
</protein>
<organism evidence="8">
    <name type="scientific">marine metagenome</name>
    <dbReference type="NCBI Taxonomy" id="408172"/>
    <lineage>
        <taxon>unclassified sequences</taxon>
        <taxon>metagenomes</taxon>
        <taxon>ecological metagenomes</taxon>
    </lineage>
</organism>
<evidence type="ECO:0000256" key="6">
    <source>
        <dbReference type="SAM" id="MobiDB-lite"/>
    </source>
</evidence>
<proteinExistence type="predicted"/>
<dbReference type="Pfam" id="PF02472">
    <property type="entry name" value="ExbD"/>
    <property type="match status" value="1"/>
</dbReference>
<evidence type="ECO:0000256" key="5">
    <source>
        <dbReference type="ARBA" id="ARBA00023136"/>
    </source>
</evidence>
<dbReference type="Gene3D" id="3.30.420.270">
    <property type="match status" value="1"/>
</dbReference>
<dbReference type="PANTHER" id="PTHR30558">
    <property type="entry name" value="EXBD MEMBRANE COMPONENT OF PMF-DRIVEN MACROMOLECULE IMPORT SYSTEM"/>
    <property type="match status" value="1"/>
</dbReference>
<keyword evidence="5 7" id="KW-0472">Membrane</keyword>
<comment type="subcellular location">
    <subcellularLocation>
        <location evidence="1">Cell membrane</location>
        <topology evidence="1">Single-pass membrane protein</topology>
    </subcellularLocation>
</comment>
<evidence type="ECO:0000256" key="1">
    <source>
        <dbReference type="ARBA" id="ARBA00004162"/>
    </source>
</evidence>
<dbReference type="GO" id="GO:0022857">
    <property type="term" value="F:transmembrane transporter activity"/>
    <property type="evidence" value="ECO:0007669"/>
    <property type="project" value="InterPro"/>
</dbReference>
<dbReference type="EMBL" id="UINC01004842">
    <property type="protein sequence ID" value="SVA17245.1"/>
    <property type="molecule type" value="Genomic_DNA"/>
</dbReference>
<dbReference type="PANTHER" id="PTHR30558:SF7">
    <property type="entry name" value="TOL-PAL SYSTEM PROTEIN TOLR"/>
    <property type="match status" value="1"/>
</dbReference>
<keyword evidence="4 7" id="KW-1133">Transmembrane helix</keyword>
<feature type="region of interest" description="Disordered" evidence="6">
    <location>
        <begin position="1"/>
        <end position="21"/>
    </location>
</feature>
<name>A0A381TMF3_9ZZZZ</name>
<dbReference type="InterPro" id="IPR003400">
    <property type="entry name" value="ExbD"/>
</dbReference>
<gene>
    <name evidence="8" type="ORF">METZ01_LOCUS70099</name>
</gene>
<dbReference type="GO" id="GO:0005886">
    <property type="term" value="C:plasma membrane"/>
    <property type="evidence" value="ECO:0007669"/>
    <property type="project" value="UniProtKB-SubCell"/>
</dbReference>
<evidence type="ECO:0000256" key="2">
    <source>
        <dbReference type="ARBA" id="ARBA00022475"/>
    </source>
</evidence>
<sequence length="154" mass="17068">MIQGQGGGAVSGGRRRRGHRRAETSLSEINIIPLVDVMLVLLIVFMIAAPMMQSGLDVSLPEARRADPVAEDRVVVTIPISFRTDQVVQVDDDSIRVEVLAERMRQELIERTDKNVFLRGDREVTLQEAVTVMDELKEGGVVNVLLVTDFATEL</sequence>
<evidence type="ECO:0000313" key="8">
    <source>
        <dbReference type="EMBL" id="SVA17245.1"/>
    </source>
</evidence>
<keyword evidence="2" id="KW-1003">Cell membrane</keyword>